<evidence type="ECO:0000313" key="2">
    <source>
        <dbReference type="Proteomes" id="UP000009138"/>
    </source>
</evidence>
<dbReference type="GeneID" id="93617874"/>
<protein>
    <submittedName>
        <fullName evidence="1">Uncharacterized protein</fullName>
    </submittedName>
</protein>
<dbReference type="RefSeq" id="XP_067521594.1">
    <property type="nucleotide sequence ID" value="XM_067665493.1"/>
</dbReference>
<dbReference type="Proteomes" id="UP000009138">
    <property type="component" value="Unassembled WGS sequence"/>
</dbReference>
<dbReference type="VEuPathDB" id="FungiDB:RO3G_10909"/>
<organism evidence="1 2">
    <name type="scientific">Rhizopus delemar (strain RA 99-880 / ATCC MYA-4621 / FGSC 9543 / NRRL 43880)</name>
    <name type="common">Mucormycosis agent</name>
    <name type="synonym">Rhizopus arrhizus var. delemar</name>
    <dbReference type="NCBI Taxonomy" id="246409"/>
    <lineage>
        <taxon>Eukaryota</taxon>
        <taxon>Fungi</taxon>
        <taxon>Fungi incertae sedis</taxon>
        <taxon>Mucoromycota</taxon>
        <taxon>Mucoromycotina</taxon>
        <taxon>Mucoromycetes</taxon>
        <taxon>Mucorales</taxon>
        <taxon>Mucorineae</taxon>
        <taxon>Rhizopodaceae</taxon>
        <taxon>Rhizopus</taxon>
    </lineage>
</organism>
<keyword evidence="2" id="KW-1185">Reference proteome</keyword>
<accession>I1CCL8</accession>
<gene>
    <name evidence="1" type="ORF">RO3G_10909</name>
</gene>
<sequence length="54" mass="6333">MTLSFQGIYRLFEPLSLFLMAGEFIKWISFFEHHVAKTASDFLRMQSVFVITNS</sequence>
<dbReference type="EMBL" id="CH476739">
    <property type="protein sequence ID" value="EIE86198.1"/>
    <property type="molecule type" value="Genomic_DNA"/>
</dbReference>
<dbReference type="InParanoid" id="I1CCL8"/>
<name>I1CCL8_RHIO9</name>
<reference evidence="1 2" key="1">
    <citation type="journal article" date="2009" name="PLoS Genet.">
        <title>Genomic analysis of the basal lineage fungus Rhizopus oryzae reveals a whole-genome duplication.</title>
        <authorList>
            <person name="Ma L.-J."/>
            <person name="Ibrahim A.S."/>
            <person name="Skory C."/>
            <person name="Grabherr M.G."/>
            <person name="Burger G."/>
            <person name="Butler M."/>
            <person name="Elias M."/>
            <person name="Idnurm A."/>
            <person name="Lang B.F."/>
            <person name="Sone T."/>
            <person name="Abe A."/>
            <person name="Calvo S.E."/>
            <person name="Corrochano L.M."/>
            <person name="Engels R."/>
            <person name="Fu J."/>
            <person name="Hansberg W."/>
            <person name="Kim J.-M."/>
            <person name="Kodira C.D."/>
            <person name="Koehrsen M.J."/>
            <person name="Liu B."/>
            <person name="Miranda-Saavedra D."/>
            <person name="O'Leary S."/>
            <person name="Ortiz-Castellanos L."/>
            <person name="Poulter R."/>
            <person name="Rodriguez-Romero J."/>
            <person name="Ruiz-Herrera J."/>
            <person name="Shen Y.-Q."/>
            <person name="Zeng Q."/>
            <person name="Galagan J."/>
            <person name="Birren B.W."/>
            <person name="Cuomo C.A."/>
            <person name="Wickes B.L."/>
        </authorList>
    </citation>
    <scope>NUCLEOTIDE SEQUENCE [LARGE SCALE GENOMIC DNA]</scope>
    <source>
        <strain evidence="2">RA 99-880 / ATCC MYA-4621 / FGSC 9543 / NRRL 43880</strain>
    </source>
</reference>
<proteinExistence type="predicted"/>
<evidence type="ECO:0000313" key="1">
    <source>
        <dbReference type="EMBL" id="EIE86198.1"/>
    </source>
</evidence>
<dbReference type="AlphaFoldDB" id="I1CCL8"/>